<dbReference type="OrthoDB" id="74360at2759"/>
<keyword evidence="5" id="KW-0539">Nucleus</keyword>
<name>A0A8H5J003_9HYPO</name>
<dbReference type="SUPFAM" id="SSF51905">
    <property type="entry name" value="FAD/NAD(P)-binding domain"/>
    <property type="match status" value="2"/>
</dbReference>
<feature type="domain" description="Xylanolytic transcriptional activator regulatory" evidence="6">
    <location>
        <begin position="689"/>
        <end position="853"/>
    </location>
</feature>
<dbReference type="InterPro" id="IPR007219">
    <property type="entry name" value="XnlR_reg_dom"/>
</dbReference>
<evidence type="ECO:0000313" key="8">
    <source>
        <dbReference type="Proteomes" id="UP000582016"/>
    </source>
</evidence>
<evidence type="ECO:0000313" key="7">
    <source>
        <dbReference type="EMBL" id="KAF5545487.1"/>
    </source>
</evidence>
<dbReference type="GO" id="GO:0003677">
    <property type="term" value="F:DNA binding"/>
    <property type="evidence" value="ECO:0007669"/>
    <property type="project" value="InterPro"/>
</dbReference>
<evidence type="ECO:0000256" key="4">
    <source>
        <dbReference type="ARBA" id="ARBA00023002"/>
    </source>
</evidence>
<dbReference type="AlphaFoldDB" id="A0A8H5J003"/>
<comment type="similarity">
    <text evidence="1">Belongs to the FAD-binding monooxygenase family.</text>
</comment>
<keyword evidence="4" id="KW-0560">Oxidoreductase</keyword>
<dbReference type="GO" id="GO:0008270">
    <property type="term" value="F:zinc ion binding"/>
    <property type="evidence" value="ECO:0007669"/>
    <property type="project" value="InterPro"/>
</dbReference>
<keyword evidence="3" id="KW-0274">FAD</keyword>
<dbReference type="Proteomes" id="UP000582016">
    <property type="component" value="Unassembled WGS sequence"/>
</dbReference>
<dbReference type="EMBL" id="JAAOAQ010000481">
    <property type="protein sequence ID" value="KAF5545487.1"/>
    <property type="molecule type" value="Genomic_DNA"/>
</dbReference>
<accession>A0A8H5J003</accession>
<dbReference type="Pfam" id="PF00743">
    <property type="entry name" value="FMO-like"/>
    <property type="match status" value="1"/>
</dbReference>
<dbReference type="GO" id="GO:0006351">
    <property type="term" value="P:DNA-templated transcription"/>
    <property type="evidence" value="ECO:0007669"/>
    <property type="project" value="InterPro"/>
</dbReference>
<dbReference type="PANTHER" id="PTHR42877">
    <property type="entry name" value="L-ORNITHINE N(5)-MONOOXYGENASE-RELATED"/>
    <property type="match status" value="1"/>
</dbReference>
<comment type="caution">
    <text evidence="7">The sequence shown here is derived from an EMBL/GenBank/DDBJ whole genome shotgun (WGS) entry which is preliminary data.</text>
</comment>
<dbReference type="Pfam" id="PF04082">
    <property type="entry name" value="Fungal_trans"/>
    <property type="match status" value="1"/>
</dbReference>
<sequence>MAKHASYTRFACIGAGVSGIGLGVQLKRWYNQDDICFFERHSELGGTWWVSKYPGESILENQSAPSSLMPQGCACDVPSVLYSYSFEPNPNWSRFLSDRSELHQYLQNVADKYGLVEKMNFLVDVKRCEWIEERARWRLTVLKLETGEEFFHECQFLFSGAGLLVNPRGFDVPGVKSFAGPIIHSARWNDDVDLTGKRVVLFGNGSTAVQIVPAIVSKTKHLTQIIRSKHWILPSVDLAIGPGAQWLLRYIPGANFLLRLTVCLVTETHARAFSMTESGRRFREKWKKVSETYIKKTAPAKYHDLLIPDFEIGCKRRIFDSGYVESLHSENLTLTDDKVFEILPEGVRTEKGLVEADVIILANGFDTDPFLGGLELVGRGGKTATEHWEEFGGPEGYNTTALSGFPNFFMLYGPNSGTGHTSTILAIENVINFSLRVIKPVLDGQASIVNVKRDAEEWYSKGVQEKSKDTVWYSGCVSWYFKTNKNGQKWNAAVNPYSQAQFWFQSLFPTWGHWEYSSQMRHEAQYQRVFPVLDGMILATSAFSDAKSRSKVSQPSGTILLGLPLTPQVPESLSAAPCAQPRALPSDAYIDRILQSGPQDFLLSQEPFVVKAPDKQVPSSGFAFFSEQRVNSLTERVETPRLRELIENLDNLLVERLSAQDNSRWKPIHFRKPARSATLSSEEALSFVEAYFTRVHPLYPFLDRQQFQGQALNPDLDQLLEASPAFSALYHTVLALGSQYCQGGSFEPGVGKAWDLFQVSLGHLADLIVPRESFENLQALTAMCIFATNVCCIQIEDRLVSQAARMAAGLRYHSSSHSEPIHLKTFWVIYAIEKQISFQNRINSIICDDDIGCMITATPESHFGEFNWFLSTIRFGRLLTVAYQSLFSLSASLRSVESYLAAIGHVRHLLEDWRLSIPAEFQPGGSTHFGNMLDPNATLVALQTHFSYHHLVIGLERLTLHVDTDDGLRRQESRLRLMNAAKSIISLTQFIEMEPHVPLFIICLVPMSALFILFDFVIHNPSHPETRASLSLLDSAASYFSLVECASKGAVPAGILSEFSSIAREYFCRVNETRLDTRKQREPAESASNVFSPDQQGAEVIEMQSEAESIFMDNSTQWELSGDAQDSPSRSIGEYDISNYLNYPIPSIHDVAAEAPMLDFGDSKALFGWVFPDCDMGRVEFE</sequence>
<dbReference type="InterPro" id="IPR020946">
    <property type="entry name" value="Flavin_mOase-like"/>
</dbReference>
<evidence type="ECO:0000256" key="5">
    <source>
        <dbReference type="ARBA" id="ARBA00023242"/>
    </source>
</evidence>
<evidence type="ECO:0000259" key="6">
    <source>
        <dbReference type="Pfam" id="PF04082"/>
    </source>
</evidence>
<keyword evidence="8" id="KW-1185">Reference proteome</keyword>
<dbReference type="CDD" id="cd12148">
    <property type="entry name" value="fungal_TF_MHR"/>
    <property type="match status" value="1"/>
</dbReference>
<reference evidence="7 8" key="1">
    <citation type="submission" date="2020-05" db="EMBL/GenBank/DDBJ databases">
        <title>Identification and distribution of gene clusters putatively required for synthesis of sphingolipid metabolism inhibitors in phylogenetically diverse species of the filamentous fungus Fusarium.</title>
        <authorList>
            <person name="Kim H.-S."/>
            <person name="Busman M."/>
            <person name="Brown D.W."/>
            <person name="Divon H."/>
            <person name="Uhlig S."/>
            <person name="Proctor R.H."/>
        </authorList>
    </citation>
    <scope>NUCLEOTIDE SEQUENCE [LARGE SCALE GENOMIC DNA]</scope>
    <source>
        <strain evidence="7 8">NRRL 13617</strain>
    </source>
</reference>
<gene>
    <name evidence="7" type="ORF">FPHYL_10712</name>
</gene>
<dbReference type="InterPro" id="IPR036188">
    <property type="entry name" value="FAD/NAD-bd_sf"/>
</dbReference>
<dbReference type="GO" id="GO:0004499">
    <property type="term" value="F:N,N-dimethylaniline monooxygenase activity"/>
    <property type="evidence" value="ECO:0007669"/>
    <property type="project" value="InterPro"/>
</dbReference>
<dbReference type="PANTHER" id="PTHR42877:SF10">
    <property type="entry name" value="L-ORNITHINE N(5)-OXYGENASE"/>
    <property type="match status" value="1"/>
</dbReference>
<dbReference type="GO" id="GO:0050660">
    <property type="term" value="F:flavin adenine dinucleotide binding"/>
    <property type="evidence" value="ECO:0007669"/>
    <property type="project" value="InterPro"/>
</dbReference>
<dbReference type="Gene3D" id="3.50.50.60">
    <property type="entry name" value="FAD/NAD(P)-binding domain"/>
    <property type="match status" value="2"/>
</dbReference>
<evidence type="ECO:0000256" key="2">
    <source>
        <dbReference type="ARBA" id="ARBA00022630"/>
    </source>
</evidence>
<protein>
    <submittedName>
        <fullName evidence="7">Fungal specific transcription factor domain-containing protein</fullName>
    </submittedName>
</protein>
<evidence type="ECO:0000256" key="1">
    <source>
        <dbReference type="ARBA" id="ARBA00010139"/>
    </source>
</evidence>
<organism evidence="7 8">
    <name type="scientific">Fusarium phyllophilum</name>
    <dbReference type="NCBI Taxonomy" id="47803"/>
    <lineage>
        <taxon>Eukaryota</taxon>
        <taxon>Fungi</taxon>
        <taxon>Dikarya</taxon>
        <taxon>Ascomycota</taxon>
        <taxon>Pezizomycotina</taxon>
        <taxon>Sordariomycetes</taxon>
        <taxon>Hypocreomycetidae</taxon>
        <taxon>Hypocreales</taxon>
        <taxon>Nectriaceae</taxon>
        <taxon>Fusarium</taxon>
        <taxon>Fusarium fujikuroi species complex</taxon>
    </lineage>
</organism>
<dbReference type="GO" id="GO:0050661">
    <property type="term" value="F:NADP binding"/>
    <property type="evidence" value="ECO:0007669"/>
    <property type="project" value="InterPro"/>
</dbReference>
<proteinExistence type="inferred from homology"/>
<evidence type="ECO:0000256" key="3">
    <source>
        <dbReference type="ARBA" id="ARBA00022827"/>
    </source>
</evidence>
<dbReference type="InterPro" id="IPR051209">
    <property type="entry name" value="FAD-bind_Monooxygenase_sf"/>
</dbReference>
<keyword evidence="2" id="KW-0285">Flavoprotein</keyword>